<keyword evidence="2" id="KW-1133">Transmembrane helix</keyword>
<feature type="transmembrane region" description="Helical" evidence="2">
    <location>
        <begin position="364"/>
        <end position="385"/>
    </location>
</feature>
<keyword evidence="4" id="KW-1185">Reference proteome</keyword>
<evidence type="ECO:0000313" key="3">
    <source>
        <dbReference type="EMBL" id="KAJ3176708.1"/>
    </source>
</evidence>
<feature type="region of interest" description="Disordered" evidence="1">
    <location>
        <begin position="33"/>
        <end position="53"/>
    </location>
</feature>
<evidence type="ECO:0000313" key="4">
    <source>
        <dbReference type="Proteomes" id="UP001212152"/>
    </source>
</evidence>
<dbReference type="Proteomes" id="UP001212152">
    <property type="component" value="Unassembled WGS sequence"/>
</dbReference>
<sequence>MPVRAIPALPALKLSGTASAPRELVAAAAPELESQKKSLEDDGNIGKKPKSPYRAPIVPPTWLGHKQILFHATTGGLRSFLLAYGMRGGIAFLIKFIAILSGRATFRAALKSFFATTSLRFASTVGSFSFLWKLINNTLAHHSPRPSKWHGAIAGAVAGGVSILCEAKETRVAFAQQFAVRAMQAGYGALKQRGVVNFQHGDSALFMFSCSCIMYAYIISPHTIPREYYSWMVKIAGMPAAMLSMNRTNIRAFARGTTHPSPLDAIANLAKVHKHRSGFVPVEALTAPGGVLAEFAKSGKPLAMVPCEILHPGPCTQYNAHLALRVMKDIMPVYAALNFVPMLLLKTKSFVNNPATLTIRHSLATIRSTLFLMAFIIIFQGGICVQRNTAMSAAAPAFLRRDWKGVYYALGAICASSIFIEQKSRRSELAMYVLPKGLGSLWTVLEDRRLVKALPHFEVLMASGAMGMLMSLYQMEPQHMSSLLYKVMSKVIGRY</sequence>
<dbReference type="AlphaFoldDB" id="A0AAD5TN14"/>
<keyword evidence="2" id="KW-0472">Membrane</keyword>
<accession>A0AAD5TN14</accession>
<reference evidence="3" key="1">
    <citation type="submission" date="2020-05" db="EMBL/GenBank/DDBJ databases">
        <title>Phylogenomic resolution of chytrid fungi.</title>
        <authorList>
            <person name="Stajich J.E."/>
            <person name="Amses K."/>
            <person name="Simmons R."/>
            <person name="Seto K."/>
            <person name="Myers J."/>
            <person name="Bonds A."/>
            <person name="Quandt C.A."/>
            <person name="Barry K."/>
            <person name="Liu P."/>
            <person name="Grigoriev I."/>
            <person name="Longcore J.E."/>
            <person name="James T.Y."/>
        </authorList>
    </citation>
    <scope>NUCLEOTIDE SEQUENCE</scope>
    <source>
        <strain evidence="3">JEL0379</strain>
    </source>
</reference>
<organism evidence="3 4">
    <name type="scientific">Geranomyces variabilis</name>
    <dbReference type="NCBI Taxonomy" id="109894"/>
    <lineage>
        <taxon>Eukaryota</taxon>
        <taxon>Fungi</taxon>
        <taxon>Fungi incertae sedis</taxon>
        <taxon>Chytridiomycota</taxon>
        <taxon>Chytridiomycota incertae sedis</taxon>
        <taxon>Chytridiomycetes</taxon>
        <taxon>Spizellomycetales</taxon>
        <taxon>Powellomycetaceae</taxon>
        <taxon>Geranomyces</taxon>
    </lineage>
</organism>
<dbReference type="InterPro" id="IPR026749">
    <property type="entry name" value="Tmem135"/>
</dbReference>
<evidence type="ECO:0000256" key="1">
    <source>
        <dbReference type="SAM" id="MobiDB-lite"/>
    </source>
</evidence>
<evidence type="ECO:0000256" key="2">
    <source>
        <dbReference type="SAM" id="Phobius"/>
    </source>
</evidence>
<keyword evidence="2" id="KW-0812">Transmembrane</keyword>
<protein>
    <recommendedName>
        <fullName evidence="5">Transmembrane protein 135 N-terminal domain-containing protein</fullName>
    </recommendedName>
</protein>
<gene>
    <name evidence="3" type="ORF">HDU87_004847</name>
</gene>
<evidence type="ECO:0008006" key="5">
    <source>
        <dbReference type="Google" id="ProtNLM"/>
    </source>
</evidence>
<comment type="caution">
    <text evidence="3">The sequence shown here is derived from an EMBL/GenBank/DDBJ whole genome shotgun (WGS) entry which is preliminary data.</text>
</comment>
<name>A0AAD5TN14_9FUNG</name>
<dbReference type="PANTHER" id="PTHR12459:SF15">
    <property type="entry name" value="TRANSMEMBRANE PROTEIN 135"/>
    <property type="match status" value="1"/>
</dbReference>
<dbReference type="PANTHER" id="PTHR12459">
    <property type="entry name" value="TRANSMEMBRANE PROTEIN 135-RELATED"/>
    <property type="match status" value="1"/>
</dbReference>
<dbReference type="EMBL" id="JADGJQ010000038">
    <property type="protein sequence ID" value="KAJ3176708.1"/>
    <property type="molecule type" value="Genomic_DNA"/>
</dbReference>
<proteinExistence type="predicted"/>